<keyword evidence="2" id="KW-0812">Transmembrane</keyword>
<evidence type="ECO:0000313" key="3">
    <source>
        <dbReference type="EMBL" id="RZE19110.1"/>
    </source>
</evidence>
<dbReference type="EMBL" id="PKLL01000025">
    <property type="protein sequence ID" value="RZE19110.1"/>
    <property type="molecule type" value="Genomic_DNA"/>
</dbReference>
<feature type="compositionally biased region" description="Pro residues" evidence="1">
    <location>
        <begin position="25"/>
        <end position="38"/>
    </location>
</feature>
<keyword evidence="2" id="KW-1133">Transmembrane helix</keyword>
<protein>
    <submittedName>
        <fullName evidence="3">Uncharacterized protein</fullName>
    </submittedName>
</protein>
<evidence type="ECO:0000313" key="4">
    <source>
        <dbReference type="Proteomes" id="UP000292693"/>
    </source>
</evidence>
<reference evidence="3 4" key="1">
    <citation type="submission" date="2017-12" db="EMBL/GenBank/DDBJ databases">
        <title>Population genomics insights into the ecological differentiation and adaptive evolution in streptomycetes.</title>
        <authorList>
            <person name="Li Y."/>
            <person name="Huang Y."/>
        </authorList>
    </citation>
    <scope>NUCLEOTIDE SEQUENCE [LARGE SCALE GENOMIC DNA]</scope>
    <source>
        <strain evidence="3 4">NBRC 100770</strain>
    </source>
</reference>
<feature type="transmembrane region" description="Helical" evidence="2">
    <location>
        <begin position="59"/>
        <end position="81"/>
    </location>
</feature>
<organism evidence="3 4">
    <name type="scientific">Streptomyces albidoflavus</name>
    <dbReference type="NCBI Taxonomy" id="1886"/>
    <lineage>
        <taxon>Bacteria</taxon>
        <taxon>Bacillati</taxon>
        <taxon>Actinomycetota</taxon>
        <taxon>Actinomycetes</taxon>
        <taxon>Kitasatosporales</taxon>
        <taxon>Streptomycetaceae</taxon>
        <taxon>Streptomyces</taxon>
        <taxon>Streptomyces albidoflavus group</taxon>
    </lineage>
</organism>
<comment type="caution">
    <text evidence="3">The sequence shown here is derived from an EMBL/GenBank/DDBJ whole genome shotgun (WGS) entry which is preliminary data.</text>
</comment>
<proteinExistence type="predicted"/>
<gene>
    <name evidence="3" type="ORF">C0Q92_23900</name>
</gene>
<accession>A0A8G1ZMX0</accession>
<dbReference type="AlphaFoldDB" id="A0A8G1ZMX0"/>
<evidence type="ECO:0000256" key="2">
    <source>
        <dbReference type="SAM" id="Phobius"/>
    </source>
</evidence>
<dbReference type="Proteomes" id="UP000292693">
    <property type="component" value="Unassembled WGS sequence"/>
</dbReference>
<evidence type="ECO:0000256" key="1">
    <source>
        <dbReference type="SAM" id="MobiDB-lite"/>
    </source>
</evidence>
<keyword evidence="2" id="KW-0472">Membrane</keyword>
<feature type="region of interest" description="Disordered" evidence="1">
    <location>
        <begin position="21"/>
        <end position="42"/>
    </location>
</feature>
<name>A0A8G1ZMX0_9ACTN</name>
<sequence>MTVMTKLYYRFVYWRRRLGRSVRPAPGPRRPAPGPRRPAPGRGQRLLAVKRSAYRFRPLYVFAVIVAIVLAVSYLMAAGGAGRGPLPW</sequence>